<keyword evidence="6" id="KW-0800">Toxin</keyword>
<feature type="domain" description="PIN" evidence="7">
    <location>
        <begin position="4"/>
        <end position="127"/>
    </location>
</feature>
<dbReference type="Gene3D" id="3.40.50.1010">
    <property type="entry name" value="5'-nuclease"/>
    <property type="match status" value="1"/>
</dbReference>
<evidence type="ECO:0000313" key="11">
    <source>
        <dbReference type="Proteomes" id="UP000606991"/>
    </source>
</evidence>
<accession>A0A2W5Z330</accession>
<dbReference type="RefSeq" id="WP_337314204.1">
    <property type="nucleotide sequence ID" value="NZ_JAEKNS010000156.1"/>
</dbReference>
<dbReference type="HAMAP" id="MF_00265">
    <property type="entry name" value="VapC_Nob1"/>
    <property type="match status" value="1"/>
</dbReference>
<dbReference type="Proteomes" id="UP000248724">
    <property type="component" value="Unassembled WGS sequence"/>
</dbReference>
<dbReference type="InterPro" id="IPR029060">
    <property type="entry name" value="PIN-like_dom_sf"/>
</dbReference>
<keyword evidence="5 6" id="KW-0460">Magnesium</keyword>
<dbReference type="AlphaFoldDB" id="A0A2W5Z330"/>
<reference evidence="8 11" key="3">
    <citation type="submission" date="2020-10" db="EMBL/GenBank/DDBJ databases">
        <title>Ca. Dormibacterota MAGs.</title>
        <authorList>
            <person name="Montgomery K."/>
        </authorList>
    </citation>
    <scope>NUCLEOTIDE SEQUENCE [LARGE SCALE GENOMIC DNA]</scope>
    <source>
        <strain evidence="8">SC8812_S17_18</strain>
    </source>
</reference>
<comment type="caution">
    <text evidence="9">The sequence shown here is derived from an EMBL/GenBank/DDBJ whole genome shotgun (WGS) entry which is preliminary data.</text>
</comment>
<gene>
    <name evidence="6" type="primary">vapC</name>
    <name evidence="9" type="ORF">DLM65_10245</name>
    <name evidence="8" type="ORF">JF886_15785</name>
</gene>
<dbReference type="InterPro" id="IPR002716">
    <property type="entry name" value="PIN_dom"/>
</dbReference>
<feature type="binding site" evidence="6">
    <location>
        <position position="102"/>
    </location>
    <ligand>
        <name>Mg(2+)</name>
        <dbReference type="ChEBI" id="CHEBI:18420"/>
    </ligand>
</feature>
<evidence type="ECO:0000256" key="3">
    <source>
        <dbReference type="ARBA" id="ARBA00022723"/>
    </source>
</evidence>
<dbReference type="InterPro" id="IPR044153">
    <property type="entry name" value="PIN_Pae0151-like"/>
</dbReference>
<dbReference type="GO" id="GO:0004540">
    <property type="term" value="F:RNA nuclease activity"/>
    <property type="evidence" value="ECO:0007669"/>
    <property type="project" value="InterPro"/>
</dbReference>
<evidence type="ECO:0000313" key="10">
    <source>
        <dbReference type="Proteomes" id="UP000248724"/>
    </source>
</evidence>
<evidence type="ECO:0000256" key="4">
    <source>
        <dbReference type="ARBA" id="ARBA00022801"/>
    </source>
</evidence>
<sequence>MSLVVDANAVVRLLAVPPSGEAARSWFDRWKRDGEDLHVPDLFTYEVASALTGMEKAGQITPARSEAVWAAADTLDLTFHPPSSGSALVAIARLLERRSAYDAAYVDLALRLDTELWTLDGKLARNARSVGLPVQLMV</sequence>
<keyword evidence="1 6" id="KW-1277">Toxin-antitoxin system</keyword>
<accession>A0A934JY70</accession>
<dbReference type="InterPro" id="IPR022907">
    <property type="entry name" value="VapC_family"/>
</dbReference>
<dbReference type="EC" id="3.1.-.-" evidence="6"/>
<dbReference type="PANTHER" id="PTHR35901">
    <property type="entry name" value="RIBONUCLEASE VAPC3"/>
    <property type="match status" value="1"/>
</dbReference>
<evidence type="ECO:0000313" key="9">
    <source>
        <dbReference type="EMBL" id="PZR79643.1"/>
    </source>
</evidence>
<evidence type="ECO:0000256" key="5">
    <source>
        <dbReference type="ARBA" id="ARBA00022842"/>
    </source>
</evidence>
<evidence type="ECO:0000259" key="7">
    <source>
        <dbReference type="Pfam" id="PF01850"/>
    </source>
</evidence>
<dbReference type="Proteomes" id="UP000606991">
    <property type="component" value="Unassembled WGS sequence"/>
</dbReference>
<protein>
    <recommendedName>
        <fullName evidence="6">Ribonuclease VapC</fullName>
        <shortName evidence="6">RNase VapC</shortName>
        <ecNumber evidence="6">3.1.-.-</ecNumber>
    </recommendedName>
    <alternativeName>
        <fullName evidence="6">Toxin VapC</fullName>
    </alternativeName>
</protein>
<keyword evidence="2 6" id="KW-0540">Nuclease</keyword>
<reference evidence="9 10" key="1">
    <citation type="journal article" date="2017" name="Nature">
        <title>Atmospheric trace gases support primary production in Antarctic desert surface soil.</title>
        <authorList>
            <person name="Ji M."/>
            <person name="Greening C."/>
            <person name="Vanwonterghem I."/>
            <person name="Carere C.R."/>
            <person name="Bay S.K."/>
            <person name="Steen J.A."/>
            <person name="Montgomery K."/>
            <person name="Lines T."/>
            <person name="Beardall J."/>
            <person name="van Dorst J."/>
            <person name="Snape I."/>
            <person name="Stott M.B."/>
            <person name="Hugenholtz P."/>
            <person name="Ferrari B.C."/>
        </authorList>
    </citation>
    <scope>NUCLEOTIDE SEQUENCE [LARGE SCALE GENOMIC DNA]</scope>
    <source>
        <strain evidence="9">RRmetagenome_bin12</strain>
    </source>
</reference>
<dbReference type="CDD" id="cd09873">
    <property type="entry name" value="PIN_Pae0151-like"/>
    <property type="match status" value="1"/>
</dbReference>
<dbReference type="EMBL" id="JAEKNS010000156">
    <property type="protein sequence ID" value="MBJ7596289.1"/>
    <property type="molecule type" value="Genomic_DNA"/>
</dbReference>
<evidence type="ECO:0000256" key="1">
    <source>
        <dbReference type="ARBA" id="ARBA00022649"/>
    </source>
</evidence>
<proteinExistence type="inferred from homology"/>
<dbReference type="GO" id="GO:0016787">
    <property type="term" value="F:hydrolase activity"/>
    <property type="evidence" value="ECO:0007669"/>
    <property type="project" value="UniProtKB-KW"/>
</dbReference>
<dbReference type="GO" id="GO:0000287">
    <property type="term" value="F:magnesium ion binding"/>
    <property type="evidence" value="ECO:0007669"/>
    <property type="project" value="UniProtKB-UniRule"/>
</dbReference>
<evidence type="ECO:0000313" key="8">
    <source>
        <dbReference type="EMBL" id="MBJ7596289.1"/>
    </source>
</evidence>
<organism evidence="9 10">
    <name type="scientific">Candidatus Aeolococcus gillhamiae</name>
    <dbReference type="NCBI Taxonomy" id="3127015"/>
    <lineage>
        <taxon>Bacteria</taxon>
        <taxon>Bacillati</taxon>
        <taxon>Candidatus Dormiibacterota</taxon>
        <taxon>Candidatus Dormibacteria</taxon>
        <taxon>Candidatus Aeolococcales</taxon>
        <taxon>Candidatus Aeolococcaceae</taxon>
        <taxon>Candidatus Aeolococcus</taxon>
    </lineage>
</organism>
<comment type="cofactor">
    <cofactor evidence="6">
        <name>Mg(2+)</name>
        <dbReference type="ChEBI" id="CHEBI:18420"/>
    </cofactor>
</comment>
<dbReference type="PANTHER" id="PTHR35901:SF1">
    <property type="entry name" value="EXONUCLEASE VAPC9"/>
    <property type="match status" value="1"/>
</dbReference>
<dbReference type="SUPFAM" id="SSF88723">
    <property type="entry name" value="PIN domain-like"/>
    <property type="match status" value="1"/>
</dbReference>
<keyword evidence="3 6" id="KW-0479">Metal-binding</keyword>
<feature type="binding site" evidence="6">
    <location>
        <position position="6"/>
    </location>
    <ligand>
        <name>Mg(2+)</name>
        <dbReference type="ChEBI" id="CHEBI:18420"/>
    </ligand>
</feature>
<keyword evidence="4 6" id="KW-0378">Hydrolase</keyword>
<comment type="similarity">
    <text evidence="6">Belongs to the PINc/VapC protein family.</text>
</comment>
<dbReference type="GO" id="GO:0090729">
    <property type="term" value="F:toxin activity"/>
    <property type="evidence" value="ECO:0007669"/>
    <property type="project" value="UniProtKB-KW"/>
</dbReference>
<evidence type="ECO:0000256" key="6">
    <source>
        <dbReference type="HAMAP-Rule" id="MF_00265"/>
    </source>
</evidence>
<evidence type="ECO:0000256" key="2">
    <source>
        <dbReference type="ARBA" id="ARBA00022722"/>
    </source>
</evidence>
<dbReference type="EMBL" id="QHBU01000196">
    <property type="protein sequence ID" value="PZR79643.1"/>
    <property type="molecule type" value="Genomic_DNA"/>
</dbReference>
<dbReference type="InterPro" id="IPR051619">
    <property type="entry name" value="TypeII_TA_RNase_PINc/VapC"/>
</dbReference>
<reference evidence="9" key="2">
    <citation type="submission" date="2018-05" db="EMBL/GenBank/DDBJ databases">
        <authorList>
            <person name="Ferrari B."/>
        </authorList>
    </citation>
    <scope>NUCLEOTIDE SEQUENCE</scope>
    <source>
        <strain evidence="9">RRmetagenome_bin12</strain>
    </source>
</reference>
<comment type="function">
    <text evidence="6">Toxic component of a toxin-antitoxin (TA) system. An RNase.</text>
</comment>
<name>A0A2W5Z330_9BACT</name>
<dbReference type="Pfam" id="PF01850">
    <property type="entry name" value="PIN"/>
    <property type="match status" value="1"/>
</dbReference>